<dbReference type="PANTHER" id="PTHR12227:SF0">
    <property type="entry name" value="GLYCERATE KINASE"/>
    <property type="match status" value="1"/>
</dbReference>
<dbReference type="GO" id="GO:0005737">
    <property type="term" value="C:cytoplasm"/>
    <property type="evidence" value="ECO:0007669"/>
    <property type="project" value="TreeGrafter"/>
</dbReference>
<gene>
    <name evidence="3" type="ORF">FYJ44_09575</name>
</gene>
<protein>
    <submittedName>
        <fullName evidence="3">DUF4147 domain-containing protein</fullName>
    </submittedName>
</protein>
<evidence type="ECO:0000259" key="1">
    <source>
        <dbReference type="Pfam" id="PF05161"/>
    </source>
</evidence>
<dbReference type="InterPro" id="IPR037035">
    <property type="entry name" value="GK-like_C_sf"/>
</dbReference>
<evidence type="ECO:0000259" key="2">
    <source>
        <dbReference type="Pfam" id="PF13660"/>
    </source>
</evidence>
<dbReference type="Gene3D" id="3.40.50.10180">
    <property type="entry name" value="Glycerate kinase, MOFRL-like N-terminal domain"/>
    <property type="match status" value="1"/>
</dbReference>
<dbReference type="EMBL" id="VUMH01000009">
    <property type="protein sequence ID" value="MSS28277.1"/>
    <property type="molecule type" value="Genomic_DNA"/>
</dbReference>
<reference evidence="3 4" key="1">
    <citation type="submission" date="2019-09" db="EMBL/GenBank/DDBJ databases">
        <title>In-depth cultivation of the pig gut microbiome towards novel bacterial diversity and tailored functional studies.</title>
        <authorList>
            <person name="Wylensek D."/>
            <person name="Hitch T.C.A."/>
            <person name="Clavel T."/>
        </authorList>
    </citation>
    <scope>NUCLEOTIDE SEQUENCE [LARGE SCALE GENOMIC DNA]</scope>
    <source>
        <strain evidence="3 4">PG-178-WT-4</strain>
    </source>
</reference>
<dbReference type="InterPro" id="IPR039760">
    <property type="entry name" value="MOFRL_protein"/>
</dbReference>
<dbReference type="Proteomes" id="UP000477488">
    <property type="component" value="Unassembled WGS sequence"/>
</dbReference>
<dbReference type="AlphaFoldDB" id="A0A6L5XM41"/>
<comment type="caution">
    <text evidence="3">The sequence shown here is derived from an EMBL/GenBank/DDBJ whole genome shotgun (WGS) entry which is preliminary data.</text>
</comment>
<sequence length="460" mass="48737">MLPIKNSQELLNTGDPAVRTVLLHIANNALTMLNAESRIASLVCLEGNCLHVGDRTWDLAKYKRIFVIGAGKAGNHMARALEKILGERIARGIVIVKQLEPGDELRHIELTLGGHPYPNEAGWKATRRILELLDACTPEDLILSLISGGSSALMNCPADGIPVEEESRLTRQLLTAGAKILEINTVRRHVSAVNGGRLAQRVAAVGAEMINLVLSDRVGDEAVGTPRVPVAYTGTQIGIDPTTFGDAWAVLERYHLLERAPASVVAHLRRGSSLPETPKAGLPRVHTFVIQGLEDACVAAVAAAEREGLVATVLTSFLEGDSRQAGLFLGALAREVRCRQRPVAPPCILIAAGETTVRLEGEAGSGGPSQELALAFAQQVGDLRGIGIAAIETEGTDGPTGLAGGLTDCTTVRRAREAGIDILNALDRHDCCPALTALGDHLVTGNTGTNLCDLNIIYIR</sequence>
<dbReference type="Pfam" id="PF05161">
    <property type="entry name" value="MOFRL"/>
    <property type="match status" value="1"/>
</dbReference>
<dbReference type="PANTHER" id="PTHR12227">
    <property type="entry name" value="GLYCERATE KINASE"/>
    <property type="match status" value="1"/>
</dbReference>
<evidence type="ECO:0000313" key="3">
    <source>
        <dbReference type="EMBL" id="MSS28277.1"/>
    </source>
</evidence>
<keyword evidence="4" id="KW-1185">Reference proteome</keyword>
<dbReference type="InterPro" id="IPR038614">
    <property type="entry name" value="GK_N_sf"/>
</dbReference>
<organism evidence="3 4">
    <name type="scientific">Desulfovibrio porci</name>
    <dbReference type="NCBI Taxonomy" id="2605782"/>
    <lineage>
        <taxon>Bacteria</taxon>
        <taxon>Pseudomonadati</taxon>
        <taxon>Thermodesulfobacteriota</taxon>
        <taxon>Desulfovibrionia</taxon>
        <taxon>Desulfovibrionales</taxon>
        <taxon>Desulfovibrionaceae</taxon>
        <taxon>Desulfovibrio</taxon>
    </lineage>
</organism>
<dbReference type="Pfam" id="PF13660">
    <property type="entry name" value="DUF4147"/>
    <property type="match status" value="1"/>
</dbReference>
<dbReference type="Gene3D" id="3.40.1480.10">
    <property type="entry name" value="MOFRL domain"/>
    <property type="match status" value="1"/>
</dbReference>
<proteinExistence type="predicted"/>
<dbReference type="RefSeq" id="WP_154511525.1">
    <property type="nucleotide sequence ID" value="NZ_JAXELC010000047.1"/>
</dbReference>
<accession>A0A6L5XM41</accession>
<feature type="domain" description="MOFRL" evidence="1">
    <location>
        <begin position="347"/>
        <end position="453"/>
    </location>
</feature>
<name>A0A6L5XM41_9BACT</name>
<dbReference type="InterPro" id="IPR025286">
    <property type="entry name" value="MOFRL_assoc_dom"/>
</dbReference>
<feature type="domain" description="MOFRL-associated" evidence="2">
    <location>
        <begin position="22"/>
        <end position="269"/>
    </location>
</feature>
<dbReference type="SUPFAM" id="SSF82544">
    <property type="entry name" value="GckA/TtuD-like"/>
    <property type="match status" value="1"/>
</dbReference>
<dbReference type="GO" id="GO:0008887">
    <property type="term" value="F:glycerate kinase activity"/>
    <property type="evidence" value="ECO:0007669"/>
    <property type="project" value="InterPro"/>
</dbReference>
<evidence type="ECO:0000313" key="4">
    <source>
        <dbReference type="Proteomes" id="UP000477488"/>
    </source>
</evidence>
<dbReference type="InterPro" id="IPR007835">
    <property type="entry name" value="MOFRL"/>
</dbReference>